<proteinExistence type="predicted"/>
<dbReference type="Pfam" id="PF13649">
    <property type="entry name" value="Methyltransf_25"/>
    <property type="match status" value="1"/>
</dbReference>
<comment type="caution">
    <text evidence="2">The sequence shown here is derived from an EMBL/GenBank/DDBJ whole genome shotgun (WGS) entry which is preliminary data.</text>
</comment>
<evidence type="ECO:0000259" key="1">
    <source>
        <dbReference type="Pfam" id="PF13649"/>
    </source>
</evidence>
<accession>A0ABP0AS31</accession>
<dbReference type="Gene3D" id="3.40.50.150">
    <property type="entry name" value="Vaccinia Virus protein VP39"/>
    <property type="match status" value="1"/>
</dbReference>
<reference evidence="2 3" key="1">
    <citation type="submission" date="2024-01" db="EMBL/GenBank/DDBJ databases">
        <authorList>
            <person name="Allen C."/>
            <person name="Tagirdzhanova G."/>
        </authorList>
    </citation>
    <scope>NUCLEOTIDE SEQUENCE [LARGE SCALE GENOMIC DNA]</scope>
</reference>
<dbReference type="Proteomes" id="UP001642405">
    <property type="component" value="Unassembled WGS sequence"/>
</dbReference>
<organism evidence="2 3">
    <name type="scientific">Sporothrix curviconia</name>
    <dbReference type="NCBI Taxonomy" id="1260050"/>
    <lineage>
        <taxon>Eukaryota</taxon>
        <taxon>Fungi</taxon>
        <taxon>Dikarya</taxon>
        <taxon>Ascomycota</taxon>
        <taxon>Pezizomycotina</taxon>
        <taxon>Sordariomycetes</taxon>
        <taxon>Sordariomycetidae</taxon>
        <taxon>Ophiostomatales</taxon>
        <taxon>Ophiostomataceae</taxon>
        <taxon>Sporothrix</taxon>
    </lineage>
</organism>
<name>A0ABP0AS31_9PEZI</name>
<gene>
    <name evidence="2" type="ORF">SCUCBS95973_000638</name>
</gene>
<dbReference type="CDD" id="cd02440">
    <property type="entry name" value="AdoMet_MTases"/>
    <property type="match status" value="1"/>
</dbReference>
<dbReference type="EMBL" id="CAWUHB010000002">
    <property type="protein sequence ID" value="CAK7209991.1"/>
    <property type="molecule type" value="Genomic_DNA"/>
</dbReference>
<sequence length="174" mass="19111">MPFCIDQFIIYCVVFSFYITANDISTGQLDLARKALGEHGEKISSGSSSSTVDWVEGDMMALDFPDASLDAVLGFYSVIHLPQEEQIALVQRIGRWLKPGTGLFLANFSGSEMKSAVAETWLDQEKGWMYWSGLGIAMTEYTLQGAGLKLETSKLEQDTVDGTHWVVASRPAAT</sequence>
<evidence type="ECO:0000313" key="3">
    <source>
        <dbReference type="Proteomes" id="UP001642405"/>
    </source>
</evidence>
<dbReference type="InterPro" id="IPR029063">
    <property type="entry name" value="SAM-dependent_MTases_sf"/>
</dbReference>
<feature type="domain" description="Methyltransferase" evidence="1">
    <location>
        <begin position="18"/>
        <end position="100"/>
    </location>
</feature>
<dbReference type="InterPro" id="IPR041698">
    <property type="entry name" value="Methyltransf_25"/>
</dbReference>
<keyword evidence="3" id="KW-1185">Reference proteome</keyword>
<protein>
    <recommendedName>
        <fullName evidence="1">Methyltransferase domain-containing protein</fullName>
    </recommendedName>
</protein>
<evidence type="ECO:0000313" key="2">
    <source>
        <dbReference type="EMBL" id="CAK7209991.1"/>
    </source>
</evidence>
<dbReference type="SUPFAM" id="SSF53335">
    <property type="entry name" value="S-adenosyl-L-methionine-dependent methyltransferases"/>
    <property type="match status" value="1"/>
</dbReference>